<evidence type="ECO:0000313" key="1">
    <source>
        <dbReference type="EMBL" id="NOJ79736.1"/>
    </source>
</evidence>
<gene>
    <name evidence="1" type="ORF">HNV28_15545</name>
</gene>
<accession>A0A7Y4MR78</accession>
<dbReference type="SUPFAM" id="SSF48452">
    <property type="entry name" value="TPR-like"/>
    <property type="match status" value="1"/>
</dbReference>
<dbReference type="AlphaFoldDB" id="A0A7Y4MR78"/>
<proteinExistence type="predicted"/>
<sequence length="178" mass="19643">MSQFVDLKLRGNDRRTAWCQENSVGTDLYRDGMARLDAGDVAEARRLLEEALRKSPGDVAVMHGLSRVLDQAGERARSVELLEHAHARAPSEPGPAHDLAMALLEREEDVRAVQVLTPVLEAHPEDTRAHLFMAMALAKSDTARARIHTAKALMDSDPDVKLQAQALDDVLAEHQRLS</sequence>
<protein>
    <submittedName>
        <fullName evidence="1">Tetratricopeptide repeat protein</fullName>
    </submittedName>
</protein>
<comment type="caution">
    <text evidence="1">The sequence shown here is derived from an EMBL/GenBank/DDBJ whole genome shotgun (WGS) entry which is preliminary data.</text>
</comment>
<evidence type="ECO:0000313" key="2">
    <source>
        <dbReference type="Proteomes" id="UP000533080"/>
    </source>
</evidence>
<dbReference type="InterPro" id="IPR011990">
    <property type="entry name" value="TPR-like_helical_dom_sf"/>
</dbReference>
<dbReference type="Pfam" id="PF14559">
    <property type="entry name" value="TPR_19"/>
    <property type="match status" value="1"/>
</dbReference>
<name>A0A7Y4MR78_MYXXA</name>
<dbReference type="RefSeq" id="WP_171441988.1">
    <property type="nucleotide sequence ID" value="NZ_JABFNS010000045.1"/>
</dbReference>
<dbReference type="Proteomes" id="UP000533080">
    <property type="component" value="Unassembled WGS sequence"/>
</dbReference>
<dbReference type="Gene3D" id="1.25.40.10">
    <property type="entry name" value="Tetratricopeptide repeat domain"/>
    <property type="match status" value="1"/>
</dbReference>
<organism evidence="1 2">
    <name type="scientific">Myxococcus xanthus</name>
    <dbReference type="NCBI Taxonomy" id="34"/>
    <lineage>
        <taxon>Bacteria</taxon>
        <taxon>Pseudomonadati</taxon>
        <taxon>Myxococcota</taxon>
        <taxon>Myxococcia</taxon>
        <taxon>Myxococcales</taxon>
        <taxon>Cystobacterineae</taxon>
        <taxon>Myxococcaceae</taxon>
        <taxon>Myxococcus</taxon>
    </lineage>
</organism>
<dbReference type="EMBL" id="JABFNT010000044">
    <property type="protein sequence ID" value="NOJ79736.1"/>
    <property type="molecule type" value="Genomic_DNA"/>
</dbReference>
<reference evidence="1 2" key="1">
    <citation type="submission" date="2020-05" db="EMBL/GenBank/DDBJ databases">
        <authorList>
            <person name="Whitworth D."/>
        </authorList>
    </citation>
    <scope>NUCLEOTIDE SEQUENCE [LARGE SCALE GENOMIC DNA]</scope>
    <source>
        <strain evidence="1 2">AM005</strain>
    </source>
</reference>